<feature type="transmembrane region" description="Helical" evidence="6">
    <location>
        <begin position="266"/>
        <end position="293"/>
    </location>
</feature>
<dbReference type="InterPro" id="IPR001991">
    <property type="entry name" value="Na-dicarboxylate_symporter"/>
</dbReference>
<keyword evidence="2" id="KW-0813">Transport</keyword>
<feature type="transmembrane region" description="Helical" evidence="6">
    <location>
        <begin position="7"/>
        <end position="23"/>
    </location>
</feature>
<evidence type="ECO:0000256" key="3">
    <source>
        <dbReference type="ARBA" id="ARBA00022692"/>
    </source>
</evidence>
<dbReference type="EMBL" id="AUXZ01000062">
    <property type="protein sequence ID" value="KZN52447.1"/>
    <property type="molecule type" value="Genomic_DNA"/>
</dbReference>
<name>A0A162AMG1_9GAMM</name>
<evidence type="ECO:0000256" key="5">
    <source>
        <dbReference type="ARBA" id="ARBA00023136"/>
    </source>
</evidence>
<keyword evidence="4 6" id="KW-1133">Transmembrane helix</keyword>
<comment type="caution">
    <text evidence="7">The sequence shown here is derived from an EMBL/GenBank/DDBJ whole genome shotgun (WGS) entry which is preliminary data.</text>
</comment>
<dbReference type="PANTHER" id="PTHR42865">
    <property type="entry name" value="PROTON/GLUTAMATE-ASPARTATE SYMPORTER"/>
    <property type="match status" value="1"/>
</dbReference>
<evidence type="ECO:0000256" key="2">
    <source>
        <dbReference type="ARBA" id="ARBA00022448"/>
    </source>
</evidence>
<keyword evidence="5 6" id="KW-0472">Membrane</keyword>
<proteinExistence type="predicted"/>
<keyword evidence="3 6" id="KW-0812">Transmembrane</keyword>
<feature type="transmembrane region" description="Helical" evidence="6">
    <location>
        <begin position="35"/>
        <end position="59"/>
    </location>
</feature>
<gene>
    <name evidence="7" type="ORF">N476_10305</name>
</gene>
<dbReference type="RefSeq" id="WP_063360633.1">
    <property type="nucleotide sequence ID" value="NZ_AUXZ01000062.1"/>
</dbReference>
<evidence type="ECO:0000313" key="8">
    <source>
        <dbReference type="Proteomes" id="UP000076503"/>
    </source>
</evidence>
<dbReference type="InterPro" id="IPR036458">
    <property type="entry name" value="Na:dicarbo_symporter_sf"/>
</dbReference>
<sequence length="382" mass="39791">MSLIIKLIAGILGGILAGLYLPLGLTELLYTAKVIIGQLISFTIPLIILFFIASGIAGLPKTSGHLLGKTVGFAYSSTVIAGTLAVLLVLFATGFFEGSIVYEAAKGAELKGYIQLEIPPIMSVMTALAAAFIFGIGISQLNLGQLKDVVDQGRDVIDALLAKVIIPALPFYIAGVFAEMAVAGTVVDTLSTFGVVLVAAVGMHWLWLTTLFIVTGLMLKRSPLELVKNMLPAYFTAIGTMSSAATIPVSLRASKANGVSEEVANFSVPLCATIHLSGSTITIVTCAMAVMFLSPTMAIPSLLEMLPFIFMLGVVMIAAPGAPGGAVMSALGLLTSMLGFDESAIALMIALYLAQDSFGTACNVTGDGVIALWVNRFSEKAE</sequence>
<dbReference type="GO" id="GO:0005295">
    <property type="term" value="F:neutral L-amino acid:sodium symporter activity"/>
    <property type="evidence" value="ECO:0007669"/>
    <property type="project" value="TreeGrafter"/>
</dbReference>
<dbReference type="AlphaFoldDB" id="A0A162AMG1"/>
<feature type="transmembrane region" description="Helical" evidence="6">
    <location>
        <begin position="121"/>
        <end position="143"/>
    </location>
</feature>
<dbReference type="PRINTS" id="PR00173">
    <property type="entry name" value="EDTRNSPORT"/>
</dbReference>
<organism evidence="7 8">
    <name type="scientific">Pseudoalteromonas luteoviolacea H33</name>
    <dbReference type="NCBI Taxonomy" id="1365251"/>
    <lineage>
        <taxon>Bacteria</taxon>
        <taxon>Pseudomonadati</taxon>
        <taxon>Pseudomonadota</taxon>
        <taxon>Gammaproteobacteria</taxon>
        <taxon>Alteromonadales</taxon>
        <taxon>Pseudoalteromonadaceae</taxon>
        <taxon>Pseudoalteromonas</taxon>
    </lineage>
</organism>
<feature type="transmembrane region" description="Helical" evidence="6">
    <location>
        <begin position="193"/>
        <end position="219"/>
    </location>
</feature>
<accession>A0A162AMG1</accession>
<dbReference type="Proteomes" id="UP000076503">
    <property type="component" value="Unassembled WGS sequence"/>
</dbReference>
<dbReference type="Gene3D" id="1.10.3860.10">
    <property type="entry name" value="Sodium:dicarboxylate symporter"/>
    <property type="match status" value="1"/>
</dbReference>
<protein>
    <submittedName>
        <fullName evidence="7">Sodium:glutamate symporter</fullName>
    </submittedName>
</protein>
<evidence type="ECO:0000256" key="6">
    <source>
        <dbReference type="SAM" id="Phobius"/>
    </source>
</evidence>
<comment type="subcellular location">
    <subcellularLocation>
        <location evidence="1">Membrane</location>
        <topology evidence="1">Multi-pass membrane protein</topology>
    </subcellularLocation>
</comment>
<dbReference type="Pfam" id="PF00375">
    <property type="entry name" value="SDF"/>
    <property type="match status" value="1"/>
</dbReference>
<evidence type="ECO:0000313" key="7">
    <source>
        <dbReference type="EMBL" id="KZN52447.1"/>
    </source>
</evidence>
<dbReference type="GO" id="GO:0032329">
    <property type="term" value="P:serine transport"/>
    <property type="evidence" value="ECO:0007669"/>
    <property type="project" value="TreeGrafter"/>
</dbReference>
<dbReference type="PATRIC" id="fig|1365251.3.peg.983"/>
<dbReference type="SUPFAM" id="SSF118215">
    <property type="entry name" value="Proton glutamate symport protein"/>
    <property type="match status" value="1"/>
</dbReference>
<evidence type="ECO:0000256" key="1">
    <source>
        <dbReference type="ARBA" id="ARBA00004141"/>
    </source>
</evidence>
<dbReference type="PANTHER" id="PTHR42865:SF8">
    <property type="entry name" value="SERINE_THREONINE TRANSPORTER SSTT"/>
    <property type="match status" value="1"/>
</dbReference>
<evidence type="ECO:0000256" key="4">
    <source>
        <dbReference type="ARBA" id="ARBA00022989"/>
    </source>
</evidence>
<feature type="transmembrane region" description="Helical" evidence="6">
    <location>
        <begin position="164"/>
        <end position="187"/>
    </location>
</feature>
<feature type="transmembrane region" description="Helical" evidence="6">
    <location>
        <begin position="231"/>
        <end position="251"/>
    </location>
</feature>
<feature type="transmembrane region" description="Helical" evidence="6">
    <location>
        <begin position="305"/>
        <end position="322"/>
    </location>
</feature>
<dbReference type="OrthoDB" id="9768885at2"/>
<reference evidence="7 8" key="1">
    <citation type="submission" date="2013-07" db="EMBL/GenBank/DDBJ databases">
        <title>Comparative Genomic and Metabolomic Analysis of Twelve Strains of Pseudoalteromonas luteoviolacea.</title>
        <authorList>
            <person name="Vynne N.G."/>
            <person name="Mansson M."/>
            <person name="Gram L."/>
        </authorList>
    </citation>
    <scope>NUCLEOTIDE SEQUENCE [LARGE SCALE GENOMIC DNA]</scope>
    <source>
        <strain evidence="7 8">H33</strain>
    </source>
</reference>
<dbReference type="GO" id="GO:0005886">
    <property type="term" value="C:plasma membrane"/>
    <property type="evidence" value="ECO:0007669"/>
    <property type="project" value="TreeGrafter"/>
</dbReference>
<feature type="transmembrane region" description="Helical" evidence="6">
    <location>
        <begin position="71"/>
        <end position="96"/>
    </location>
</feature>